<sequence>MQNNNPKRPRSGRFFDDMRLAENFGSIRFRLVVLVGIGLFVMIVGAMALTSMSMIKKRVVHDIERTLRSSLRIAGNSFELWVNQRTAQTGQLGHAPELGNITQALARIEPRGDLLLASLAQQQARNFFSSAHTFPYSGFAIVSLDSVTLASSDTTEVGTKPAFLANDPDAMKKILEGQSLVIFPRLPEDGALESEALEILFAGPVIRLDGRVLAALFLRLTAKDGLMEPMLGTADDSSLEAFAFNDQGLLMTGSRFDSRLRGSGLLGEDRQSALKIVLRDPGQDQPVPDSAKTINSGPLAKPTAGAIRLGQALTGTPGGNTEPVIESDVTGYRSYRGTKVFGAWLWNHRLNLGMAAEIDMDEALHDFHYIRASAFGILGITLFLAVGSTLLVLGIGQRTSRAWAKVRDGLEDIVEERTAELKAGEEQLRAIIDNLPSVVILKDRDGRHLMINAFFEQATGFSAETVLGRRDDEFMQREVAERIMAEDRAVLESCRPHKFEEQVPHPDGTLHAYLTTKVPLRDEQGAPFALIILATDITTRKKLEREALEAKEQAEEATRAKSDFLANMSHEIRTPMNAILGMSHLTLQTDLTPKQRDYLSKIDGASKALLRIINDILDFSKIEAGKLDIENIEFNLDDVVDNLAAMLVVKVEEKGLELLFRIDPTIPRSLVGDPLRLGQILLNLTGNAVKFTEQGEIVVAAKLLEKSADNALIRFSVQDSGIGLSSQEQKKLFQSFTQADTSTTRKFGGTGLGLAISKRLASLMGGDIGVDSAPGRGSTFWFTIRTGLHDKEKTPLRMPVDDLKGMRVLVVDDNRTSLEILSEALESMGCIPETAPSGEEALEKIVAAPPQKPYELVLMDWKMPGWDGVEAVRRIRNERHLPKMPAIIMVTAYGREEIMRQAETVGMEAFLIKPVSRSMLKDAIMKVLGHDVRPDIDENPATGRGGSREKIRGARILLAEDNVINQQVAREILESEGLEVVVAGDGREAVRLATEQRFDLILMDIQMPVMDGFEATARLRAMPEFKDMPILAMTAHAMAKDRRKSLDMGMNDHITKPFDPKELFSALTRWIDPARIDPVRIDAAGHDEAGPKDAALTAPQDDAVLPGTLEGIDIPSGLARVNGNKKLYRTLLIKLHDEYRDAHGRICELLDKGDMHEAMLLAHTVKGVAGNLGAARMQATAAALEEPLKAGSLPDTSRLDNFRTSLESVMRGLEPLAGQTSASPPDPAGGDISEVTVRLDVLERLLPQLKARKPRLCAPILEEMATLNWPGEAVRDVMELETLVKKYNFSDALTVAENLLRITGA</sequence>
<evidence type="ECO:0000256" key="10">
    <source>
        <dbReference type="ARBA" id="ARBA00022840"/>
    </source>
</evidence>
<feature type="domain" description="PAS" evidence="21">
    <location>
        <begin position="424"/>
        <end position="502"/>
    </location>
</feature>
<evidence type="ECO:0000256" key="8">
    <source>
        <dbReference type="ARBA" id="ARBA00022741"/>
    </source>
</evidence>
<dbReference type="Gene3D" id="1.20.120.160">
    <property type="entry name" value="HPT domain"/>
    <property type="match status" value="1"/>
</dbReference>
<dbReference type="GO" id="GO:0000155">
    <property type="term" value="F:phosphorelay sensor kinase activity"/>
    <property type="evidence" value="ECO:0007669"/>
    <property type="project" value="InterPro"/>
</dbReference>
<dbReference type="PRINTS" id="PR00344">
    <property type="entry name" value="BCTRLSENSOR"/>
</dbReference>
<dbReference type="Pfam" id="PF01627">
    <property type="entry name" value="Hpt"/>
    <property type="match status" value="1"/>
</dbReference>
<evidence type="ECO:0000256" key="12">
    <source>
        <dbReference type="ARBA" id="ARBA00023012"/>
    </source>
</evidence>
<dbReference type="SUPFAM" id="SSF52172">
    <property type="entry name" value="CheY-like"/>
    <property type="match status" value="2"/>
</dbReference>
<evidence type="ECO:0000259" key="22">
    <source>
        <dbReference type="PROSITE" id="PS50113"/>
    </source>
</evidence>
<evidence type="ECO:0000313" key="25">
    <source>
        <dbReference type="Proteomes" id="UP000199581"/>
    </source>
</evidence>
<evidence type="ECO:0000259" key="20">
    <source>
        <dbReference type="PROSITE" id="PS50110"/>
    </source>
</evidence>
<dbReference type="CDD" id="cd17546">
    <property type="entry name" value="REC_hyHK_CKI1_RcsC-like"/>
    <property type="match status" value="2"/>
</dbReference>
<dbReference type="Gene3D" id="3.40.50.2300">
    <property type="match status" value="2"/>
</dbReference>
<dbReference type="SMART" id="SM00387">
    <property type="entry name" value="HATPase_c"/>
    <property type="match status" value="1"/>
</dbReference>
<protein>
    <recommendedName>
        <fullName evidence="15">Sensory/regulatory protein RpfC</fullName>
        <ecNumber evidence="3">2.7.13.3</ecNumber>
    </recommendedName>
</protein>
<evidence type="ECO:0000259" key="23">
    <source>
        <dbReference type="PROSITE" id="PS50894"/>
    </source>
</evidence>
<evidence type="ECO:0000256" key="16">
    <source>
        <dbReference type="PROSITE-ProRule" id="PRU00110"/>
    </source>
</evidence>
<comment type="subcellular location">
    <subcellularLocation>
        <location evidence="2">Cell membrane</location>
        <topology evidence="2">Multi-pass membrane protein</topology>
    </subcellularLocation>
</comment>
<dbReference type="SUPFAM" id="SSF47384">
    <property type="entry name" value="Homodimeric domain of signal transducing histidine kinase"/>
    <property type="match status" value="1"/>
</dbReference>
<dbReference type="SMART" id="SM00388">
    <property type="entry name" value="HisKA"/>
    <property type="match status" value="1"/>
</dbReference>
<keyword evidence="10" id="KW-0067">ATP-binding</keyword>
<dbReference type="PROSITE" id="PS50113">
    <property type="entry name" value="PAC"/>
    <property type="match status" value="1"/>
</dbReference>
<dbReference type="PANTHER" id="PTHR45339:SF1">
    <property type="entry name" value="HYBRID SIGNAL TRANSDUCTION HISTIDINE KINASE J"/>
    <property type="match status" value="1"/>
</dbReference>
<dbReference type="SUPFAM" id="SSF47226">
    <property type="entry name" value="Histidine-containing phosphotransfer domain, HPT domain"/>
    <property type="match status" value="1"/>
</dbReference>
<keyword evidence="9" id="KW-0418">Kinase</keyword>
<dbReference type="Pfam" id="PF00072">
    <property type="entry name" value="Response_reg"/>
    <property type="match status" value="2"/>
</dbReference>
<evidence type="ECO:0000256" key="9">
    <source>
        <dbReference type="ARBA" id="ARBA00022777"/>
    </source>
</evidence>
<keyword evidence="4" id="KW-1003">Cell membrane</keyword>
<dbReference type="OrthoDB" id="9758705at2"/>
<dbReference type="NCBIfam" id="TIGR00229">
    <property type="entry name" value="sensory_box"/>
    <property type="match status" value="1"/>
</dbReference>
<dbReference type="PROSITE" id="PS50894">
    <property type="entry name" value="HPT"/>
    <property type="match status" value="1"/>
</dbReference>
<dbReference type="Pfam" id="PF08448">
    <property type="entry name" value="PAS_4"/>
    <property type="match status" value="1"/>
</dbReference>
<comment type="caution">
    <text evidence="24">The sequence shown here is derived from an EMBL/GenBank/DDBJ whole genome shotgun (WGS) entry which is preliminary data.</text>
</comment>
<dbReference type="PANTHER" id="PTHR45339">
    <property type="entry name" value="HYBRID SIGNAL TRANSDUCTION HISTIDINE KINASE J"/>
    <property type="match status" value="1"/>
</dbReference>
<dbReference type="GO" id="GO:0005524">
    <property type="term" value="F:ATP binding"/>
    <property type="evidence" value="ECO:0007669"/>
    <property type="project" value="UniProtKB-KW"/>
</dbReference>
<dbReference type="CDD" id="cd00082">
    <property type="entry name" value="HisKA"/>
    <property type="match status" value="1"/>
</dbReference>
<feature type="transmembrane region" description="Helical" evidence="18">
    <location>
        <begin position="27"/>
        <end position="49"/>
    </location>
</feature>
<keyword evidence="7 18" id="KW-0812">Transmembrane</keyword>
<dbReference type="InterPro" id="IPR036890">
    <property type="entry name" value="HATPase_C_sf"/>
</dbReference>
<comment type="subunit">
    <text evidence="14">At low DSF concentrations, interacts with RpfF.</text>
</comment>
<dbReference type="Gene3D" id="3.30.565.10">
    <property type="entry name" value="Histidine kinase-like ATPase, C-terminal domain"/>
    <property type="match status" value="1"/>
</dbReference>
<dbReference type="InterPro" id="IPR005467">
    <property type="entry name" value="His_kinase_dom"/>
</dbReference>
<dbReference type="InterPro" id="IPR013656">
    <property type="entry name" value="PAS_4"/>
</dbReference>
<feature type="domain" description="Response regulatory" evidence="20">
    <location>
        <begin position="955"/>
        <end position="1071"/>
    </location>
</feature>
<dbReference type="InterPro" id="IPR003661">
    <property type="entry name" value="HisK_dim/P_dom"/>
</dbReference>
<dbReference type="SMART" id="SM00091">
    <property type="entry name" value="PAS"/>
    <property type="match status" value="1"/>
</dbReference>
<evidence type="ECO:0000259" key="19">
    <source>
        <dbReference type="PROSITE" id="PS50109"/>
    </source>
</evidence>
<dbReference type="Pfam" id="PF02518">
    <property type="entry name" value="HATPase_c"/>
    <property type="match status" value="1"/>
</dbReference>
<evidence type="ECO:0000256" key="17">
    <source>
        <dbReference type="PROSITE-ProRule" id="PRU00169"/>
    </source>
</evidence>
<dbReference type="SUPFAM" id="SSF55874">
    <property type="entry name" value="ATPase domain of HSP90 chaperone/DNA topoisomerase II/histidine kinase"/>
    <property type="match status" value="1"/>
</dbReference>
<evidence type="ECO:0000256" key="6">
    <source>
        <dbReference type="ARBA" id="ARBA00022679"/>
    </source>
</evidence>
<evidence type="ECO:0000256" key="3">
    <source>
        <dbReference type="ARBA" id="ARBA00012438"/>
    </source>
</evidence>
<dbReference type="InterPro" id="IPR000014">
    <property type="entry name" value="PAS"/>
</dbReference>
<dbReference type="InterPro" id="IPR036641">
    <property type="entry name" value="HPT_dom_sf"/>
</dbReference>
<keyword evidence="13 18" id="KW-0472">Membrane</keyword>
<dbReference type="InterPro" id="IPR000700">
    <property type="entry name" value="PAS-assoc_C"/>
</dbReference>
<evidence type="ECO:0000256" key="5">
    <source>
        <dbReference type="ARBA" id="ARBA00022553"/>
    </source>
</evidence>
<evidence type="ECO:0000256" key="1">
    <source>
        <dbReference type="ARBA" id="ARBA00000085"/>
    </source>
</evidence>
<keyword evidence="6" id="KW-0808">Transferase</keyword>
<dbReference type="InterPro" id="IPR008207">
    <property type="entry name" value="Sig_transdc_His_kin_Hpt_dom"/>
</dbReference>
<evidence type="ECO:0000256" key="4">
    <source>
        <dbReference type="ARBA" id="ARBA00022475"/>
    </source>
</evidence>
<dbReference type="PROSITE" id="PS50110">
    <property type="entry name" value="RESPONSE_REGULATORY"/>
    <property type="match status" value="2"/>
</dbReference>
<feature type="domain" description="PAC" evidence="22">
    <location>
        <begin position="497"/>
        <end position="549"/>
    </location>
</feature>
<dbReference type="Pfam" id="PF00512">
    <property type="entry name" value="HisKA"/>
    <property type="match status" value="1"/>
</dbReference>
<comment type="catalytic activity">
    <reaction evidence="1">
        <text>ATP + protein L-histidine = ADP + protein N-phospho-L-histidine.</text>
        <dbReference type="EC" id="2.7.13.3"/>
    </reaction>
</comment>
<organism evidence="24 25">
    <name type="scientific">Desulfomicrobium norvegicum (strain DSM 1741 / NCIMB 8310)</name>
    <name type="common">Desulfovibrio baculatus (strain Norway 4)</name>
    <name type="synonym">Desulfovibrio desulfuricans (strain Norway 4)</name>
    <dbReference type="NCBI Taxonomy" id="52561"/>
    <lineage>
        <taxon>Bacteria</taxon>
        <taxon>Pseudomonadati</taxon>
        <taxon>Thermodesulfobacteriota</taxon>
        <taxon>Desulfovibrionia</taxon>
        <taxon>Desulfovibrionales</taxon>
        <taxon>Desulfomicrobiaceae</taxon>
        <taxon>Desulfomicrobium</taxon>
    </lineage>
</organism>
<dbReference type="PROSITE" id="PS50109">
    <property type="entry name" value="HIS_KIN"/>
    <property type="match status" value="1"/>
</dbReference>
<keyword evidence="12" id="KW-0902">Two-component regulatory system</keyword>
<dbReference type="CDD" id="cd00130">
    <property type="entry name" value="PAS"/>
    <property type="match status" value="1"/>
</dbReference>
<dbReference type="CDD" id="cd16922">
    <property type="entry name" value="HATPase_EvgS-ArcB-TorS-like"/>
    <property type="match status" value="1"/>
</dbReference>
<feature type="modified residue" description="Phosphohistidine" evidence="16">
    <location>
        <position position="1163"/>
    </location>
</feature>
<dbReference type="InterPro" id="IPR004358">
    <property type="entry name" value="Sig_transdc_His_kin-like_C"/>
</dbReference>
<evidence type="ECO:0000256" key="13">
    <source>
        <dbReference type="ARBA" id="ARBA00023136"/>
    </source>
</evidence>
<reference evidence="24 25" key="1">
    <citation type="submission" date="2016-10" db="EMBL/GenBank/DDBJ databases">
        <authorList>
            <person name="Varghese N."/>
            <person name="Submissions S."/>
        </authorList>
    </citation>
    <scope>NUCLEOTIDE SEQUENCE [LARGE SCALE GENOMIC DNA]</scope>
    <source>
        <strain evidence="24 25">DSM 1741</strain>
    </source>
</reference>
<feature type="transmembrane region" description="Helical" evidence="18">
    <location>
        <begin position="374"/>
        <end position="395"/>
    </location>
</feature>
<dbReference type="Proteomes" id="UP000199581">
    <property type="component" value="Unassembled WGS sequence"/>
</dbReference>
<evidence type="ECO:0000256" key="11">
    <source>
        <dbReference type="ARBA" id="ARBA00022989"/>
    </source>
</evidence>
<evidence type="ECO:0000256" key="18">
    <source>
        <dbReference type="SAM" id="Phobius"/>
    </source>
</evidence>
<dbReference type="InterPro" id="IPR011006">
    <property type="entry name" value="CheY-like_superfamily"/>
</dbReference>
<dbReference type="PROSITE" id="PS50112">
    <property type="entry name" value="PAS"/>
    <property type="match status" value="1"/>
</dbReference>
<dbReference type="FunFam" id="3.30.565.10:FF:000010">
    <property type="entry name" value="Sensor histidine kinase RcsC"/>
    <property type="match status" value="1"/>
</dbReference>
<evidence type="ECO:0000256" key="15">
    <source>
        <dbReference type="ARBA" id="ARBA00068150"/>
    </source>
</evidence>
<dbReference type="EC" id="2.7.13.3" evidence="3"/>
<feature type="domain" description="Histidine kinase" evidence="19">
    <location>
        <begin position="567"/>
        <end position="788"/>
    </location>
</feature>
<dbReference type="GO" id="GO:0005886">
    <property type="term" value="C:plasma membrane"/>
    <property type="evidence" value="ECO:0007669"/>
    <property type="project" value="UniProtKB-SubCell"/>
</dbReference>
<feature type="domain" description="Response regulatory" evidence="20">
    <location>
        <begin position="807"/>
        <end position="928"/>
    </location>
</feature>
<dbReference type="Gene3D" id="1.10.287.130">
    <property type="match status" value="1"/>
</dbReference>
<dbReference type="RefSeq" id="WP_092192695.1">
    <property type="nucleotide sequence ID" value="NZ_FOTO01000008.1"/>
</dbReference>
<dbReference type="InterPro" id="IPR036097">
    <property type="entry name" value="HisK_dim/P_sf"/>
</dbReference>
<dbReference type="EMBL" id="FOTO01000008">
    <property type="protein sequence ID" value="SFL86537.1"/>
    <property type="molecule type" value="Genomic_DNA"/>
</dbReference>
<dbReference type="FunFam" id="1.10.287.130:FF:000002">
    <property type="entry name" value="Two-component osmosensing histidine kinase"/>
    <property type="match status" value="1"/>
</dbReference>
<dbReference type="SUPFAM" id="SSF55785">
    <property type="entry name" value="PYP-like sensor domain (PAS domain)"/>
    <property type="match status" value="1"/>
</dbReference>
<dbReference type="InterPro" id="IPR035965">
    <property type="entry name" value="PAS-like_dom_sf"/>
</dbReference>
<accession>A0A8G2C3S3</accession>
<evidence type="ECO:0000256" key="2">
    <source>
        <dbReference type="ARBA" id="ARBA00004651"/>
    </source>
</evidence>
<keyword evidence="5 17" id="KW-0597">Phosphoprotein</keyword>
<dbReference type="SMART" id="SM00448">
    <property type="entry name" value="REC"/>
    <property type="match status" value="2"/>
</dbReference>
<evidence type="ECO:0000313" key="24">
    <source>
        <dbReference type="EMBL" id="SFL86537.1"/>
    </source>
</evidence>
<gene>
    <name evidence="24" type="ORF">SAMN05421830_10816</name>
</gene>
<evidence type="ECO:0000256" key="14">
    <source>
        <dbReference type="ARBA" id="ARBA00064003"/>
    </source>
</evidence>
<feature type="modified residue" description="4-aspartylphosphate" evidence="17">
    <location>
        <position position="1004"/>
    </location>
</feature>
<evidence type="ECO:0000256" key="7">
    <source>
        <dbReference type="ARBA" id="ARBA00022692"/>
    </source>
</evidence>
<dbReference type="Gene3D" id="3.30.450.20">
    <property type="entry name" value="PAS domain"/>
    <property type="match status" value="1"/>
</dbReference>
<keyword evidence="25" id="KW-1185">Reference proteome</keyword>
<evidence type="ECO:0000259" key="21">
    <source>
        <dbReference type="PROSITE" id="PS50112"/>
    </source>
</evidence>
<keyword evidence="11 18" id="KW-1133">Transmembrane helix</keyword>
<dbReference type="SMART" id="SM00073">
    <property type="entry name" value="HPT"/>
    <property type="match status" value="1"/>
</dbReference>
<dbReference type="InterPro" id="IPR001789">
    <property type="entry name" value="Sig_transdc_resp-reg_receiver"/>
</dbReference>
<feature type="modified residue" description="4-aspartylphosphate" evidence="17">
    <location>
        <position position="860"/>
    </location>
</feature>
<name>A0A8G2C3S3_DESNO</name>
<proteinExistence type="predicted"/>
<keyword evidence="8" id="KW-0547">Nucleotide-binding</keyword>
<feature type="domain" description="HPt" evidence="23">
    <location>
        <begin position="1124"/>
        <end position="1216"/>
    </location>
</feature>
<dbReference type="InterPro" id="IPR003594">
    <property type="entry name" value="HATPase_dom"/>
</dbReference>